<evidence type="ECO:0000313" key="13">
    <source>
        <dbReference type="Proteomes" id="UP000824140"/>
    </source>
</evidence>
<dbReference type="PROSITE" id="PS50893">
    <property type="entry name" value="ABC_TRANSPORTER_2"/>
    <property type="match status" value="1"/>
</dbReference>
<dbReference type="InterPro" id="IPR039421">
    <property type="entry name" value="Type_1_exporter"/>
</dbReference>
<feature type="transmembrane region" description="Helical" evidence="9">
    <location>
        <begin position="157"/>
        <end position="178"/>
    </location>
</feature>
<dbReference type="PANTHER" id="PTHR43394">
    <property type="entry name" value="ATP-DEPENDENT PERMEASE MDL1, MITOCHONDRIAL"/>
    <property type="match status" value="1"/>
</dbReference>
<keyword evidence="3" id="KW-1003">Cell membrane</keyword>
<dbReference type="InterPro" id="IPR036640">
    <property type="entry name" value="ABC1_TM_sf"/>
</dbReference>
<feature type="transmembrane region" description="Helical" evidence="9">
    <location>
        <begin position="237"/>
        <end position="256"/>
    </location>
</feature>
<accession>A0A9D1K627</accession>
<evidence type="ECO:0000256" key="5">
    <source>
        <dbReference type="ARBA" id="ARBA00022741"/>
    </source>
</evidence>
<dbReference type="AlphaFoldDB" id="A0A9D1K627"/>
<evidence type="ECO:0000256" key="1">
    <source>
        <dbReference type="ARBA" id="ARBA00004651"/>
    </source>
</evidence>
<feature type="transmembrane region" description="Helical" evidence="9">
    <location>
        <begin position="20"/>
        <end position="40"/>
    </location>
</feature>
<evidence type="ECO:0000256" key="2">
    <source>
        <dbReference type="ARBA" id="ARBA00022448"/>
    </source>
</evidence>
<dbReference type="Proteomes" id="UP000824140">
    <property type="component" value="Unassembled WGS sequence"/>
</dbReference>
<evidence type="ECO:0000256" key="9">
    <source>
        <dbReference type="SAM" id="Phobius"/>
    </source>
</evidence>
<evidence type="ECO:0000256" key="3">
    <source>
        <dbReference type="ARBA" id="ARBA00022475"/>
    </source>
</evidence>
<dbReference type="PROSITE" id="PS50929">
    <property type="entry name" value="ABC_TM1F"/>
    <property type="match status" value="1"/>
</dbReference>
<evidence type="ECO:0000256" key="7">
    <source>
        <dbReference type="ARBA" id="ARBA00022989"/>
    </source>
</evidence>
<dbReference type="InterPro" id="IPR027417">
    <property type="entry name" value="P-loop_NTPase"/>
</dbReference>
<dbReference type="InterPro" id="IPR003593">
    <property type="entry name" value="AAA+_ATPase"/>
</dbReference>
<keyword evidence="5" id="KW-0547">Nucleotide-binding</keyword>
<dbReference type="GO" id="GO:0016887">
    <property type="term" value="F:ATP hydrolysis activity"/>
    <property type="evidence" value="ECO:0007669"/>
    <property type="project" value="InterPro"/>
</dbReference>
<dbReference type="FunFam" id="3.40.50.300:FF:000221">
    <property type="entry name" value="Multidrug ABC transporter ATP-binding protein"/>
    <property type="match status" value="1"/>
</dbReference>
<dbReference type="Gene3D" id="1.20.1560.10">
    <property type="entry name" value="ABC transporter type 1, transmembrane domain"/>
    <property type="match status" value="1"/>
</dbReference>
<proteinExistence type="predicted"/>
<dbReference type="PROSITE" id="PS00211">
    <property type="entry name" value="ABC_TRANSPORTER_1"/>
    <property type="match status" value="1"/>
</dbReference>
<gene>
    <name evidence="12" type="ORF">IAA84_08840</name>
</gene>
<evidence type="ECO:0000256" key="4">
    <source>
        <dbReference type="ARBA" id="ARBA00022692"/>
    </source>
</evidence>
<feature type="transmembrane region" description="Helical" evidence="9">
    <location>
        <begin position="133"/>
        <end position="151"/>
    </location>
</feature>
<dbReference type="GO" id="GO:0015421">
    <property type="term" value="F:ABC-type oligopeptide transporter activity"/>
    <property type="evidence" value="ECO:0007669"/>
    <property type="project" value="TreeGrafter"/>
</dbReference>
<dbReference type="SMART" id="SM00382">
    <property type="entry name" value="AAA"/>
    <property type="match status" value="1"/>
</dbReference>
<feature type="transmembrane region" description="Helical" evidence="9">
    <location>
        <begin position="276"/>
        <end position="294"/>
    </location>
</feature>
<name>A0A9D1K627_9FIRM</name>
<dbReference type="EMBL" id="DVJN01000176">
    <property type="protein sequence ID" value="HIS93104.1"/>
    <property type="molecule type" value="Genomic_DNA"/>
</dbReference>
<keyword evidence="4 9" id="KW-0812">Transmembrane</keyword>
<organism evidence="12 13">
    <name type="scientific">Candidatus Alectryocaccomicrobium excrementavium</name>
    <dbReference type="NCBI Taxonomy" id="2840668"/>
    <lineage>
        <taxon>Bacteria</taxon>
        <taxon>Bacillati</taxon>
        <taxon>Bacillota</taxon>
        <taxon>Clostridia</taxon>
        <taxon>Candidatus Alectryocaccomicrobium</taxon>
    </lineage>
</organism>
<dbReference type="GO" id="GO:0005886">
    <property type="term" value="C:plasma membrane"/>
    <property type="evidence" value="ECO:0007669"/>
    <property type="project" value="UniProtKB-SubCell"/>
</dbReference>
<dbReference type="InterPro" id="IPR017871">
    <property type="entry name" value="ABC_transporter-like_CS"/>
</dbReference>
<evidence type="ECO:0000259" key="10">
    <source>
        <dbReference type="PROSITE" id="PS50893"/>
    </source>
</evidence>
<reference evidence="12" key="1">
    <citation type="submission" date="2020-10" db="EMBL/GenBank/DDBJ databases">
        <authorList>
            <person name="Gilroy R."/>
        </authorList>
    </citation>
    <scope>NUCLEOTIDE SEQUENCE</scope>
    <source>
        <strain evidence="12">13766</strain>
    </source>
</reference>
<dbReference type="SUPFAM" id="SSF90123">
    <property type="entry name" value="ABC transporter transmembrane region"/>
    <property type="match status" value="1"/>
</dbReference>
<dbReference type="Pfam" id="PF00664">
    <property type="entry name" value="ABC_membrane"/>
    <property type="match status" value="1"/>
</dbReference>
<comment type="subcellular location">
    <subcellularLocation>
        <location evidence="1">Cell membrane</location>
        <topology evidence="1">Multi-pass membrane protein</topology>
    </subcellularLocation>
</comment>
<dbReference type="Pfam" id="PF00005">
    <property type="entry name" value="ABC_tran"/>
    <property type="match status" value="1"/>
</dbReference>
<reference evidence="12" key="2">
    <citation type="journal article" date="2021" name="PeerJ">
        <title>Extensive microbial diversity within the chicken gut microbiome revealed by metagenomics and culture.</title>
        <authorList>
            <person name="Gilroy R."/>
            <person name="Ravi A."/>
            <person name="Getino M."/>
            <person name="Pursley I."/>
            <person name="Horton D.L."/>
            <person name="Alikhan N.F."/>
            <person name="Baker D."/>
            <person name="Gharbi K."/>
            <person name="Hall N."/>
            <person name="Watson M."/>
            <person name="Adriaenssens E.M."/>
            <person name="Foster-Nyarko E."/>
            <person name="Jarju S."/>
            <person name="Secka A."/>
            <person name="Antonio M."/>
            <person name="Oren A."/>
            <person name="Chaudhuri R.R."/>
            <person name="La Ragione R."/>
            <person name="Hildebrand F."/>
            <person name="Pallen M.J."/>
        </authorList>
    </citation>
    <scope>NUCLEOTIDE SEQUENCE</scope>
    <source>
        <strain evidence="12">13766</strain>
    </source>
</reference>
<feature type="domain" description="ABC transmembrane type-1" evidence="11">
    <location>
        <begin position="16"/>
        <end position="298"/>
    </location>
</feature>
<evidence type="ECO:0000313" key="12">
    <source>
        <dbReference type="EMBL" id="HIS93104.1"/>
    </source>
</evidence>
<comment type="caution">
    <text evidence="12">The sequence shown here is derived from an EMBL/GenBank/DDBJ whole genome shotgun (WGS) entry which is preliminary data.</text>
</comment>
<dbReference type="InterPro" id="IPR003439">
    <property type="entry name" value="ABC_transporter-like_ATP-bd"/>
</dbReference>
<keyword evidence="8 9" id="KW-0472">Membrane</keyword>
<evidence type="ECO:0000256" key="8">
    <source>
        <dbReference type="ARBA" id="ARBA00023136"/>
    </source>
</evidence>
<evidence type="ECO:0000259" key="11">
    <source>
        <dbReference type="PROSITE" id="PS50929"/>
    </source>
</evidence>
<feature type="domain" description="ABC transporter" evidence="10">
    <location>
        <begin position="331"/>
        <end position="566"/>
    </location>
</feature>
<keyword evidence="2" id="KW-0813">Transport</keyword>
<dbReference type="CDD" id="cd18548">
    <property type="entry name" value="ABC_6TM_Tm287_like"/>
    <property type="match status" value="1"/>
</dbReference>
<dbReference type="PANTHER" id="PTHR43394:SF1">
    <property type="entry name" value="ATP-BINDING CASSETTE SUB-FAMILY B MEMBER 10, MITOCHONDRIAL"/>
    <property type="match status" value="1"/>
</dbReference>
<evidence type="ECO:0000256" key="6">
    <source>
        <dbReference type="ARBA" id="ARBA00022840"/>
    </source>
</evidence>
<dbReference type="InterPro" id="IPR011527">
    <property type="entry name" value="ABC1_TM_dom"/>
</dbReference>
<feature type="transmembrane region" description="Helical" evidence="9">
    <location>
        <begin position="52"/>
        <end position="77"/>
    </location>
</feature>
<keyword evidence="7 9" id="KW-1133">Transmembrane helix</keyword>
<protein>
    <submittedName>
        <fullName evidence="12">ABC transporter ATP-binding protein</fullName>
    </submittedName>
</protein>
<dbReference type="Gene3D" id="3.40.50.300">
    <property type="entry name" value="P-loop containing nucleotide triphosphate hydrolases"/>
    <property type="match status" value="1"/>
</dbReference>
<dbReference type="GO" id="GO:0005524">
    <property type="term" value="F:ATP binding"/>
    <property type="evidence" value="ECO:0007669"/>
    <property type="project" value="UniProtKB-KW"/>
</dbReference>
<sequence length="573" mass="61741">MIKLMRYLRGYKLESVVGPLFKFFEACLELLVPIVMARVIDVGVKNGDSGYILRMGAVLAAFALSGVVCALTAQYFAAKASMGFGTKLRADLYRHVNRLSFAELDTAGAPTLITRLTSDANQAQASINLTLRLLLRSPFIVLGAIAMAFTIDARLTLIFIGATALLGLCVFFVMRATIPLYRRIQSRLDRVSRLTRESLSGARVIRAFSRQASEKADYEAETGELLRAQVRAGRLSALLNPATSAIVNAAIALLVWQGGYRVFAGGITQGEVVALVNYMTQILVALLALSNLIVQMARGSASAARLNELFALRPSIVDGPGAQTVESANAVEFQHVSFRYPGAGAPSLADVSFAAPRGSTIGVIGGTGSGKSTLVNLIPRLYDATEGSVKVFGADVKQYRLRELRGRIGVAPQRAALFRGTIRENLQWGKPGATDEEITRALAVAQAADFVFASPEGLDRHIEQGGRNLSGGQRQRLTIARALVGEPDILILDDSASALDYATDARLRRAIRENTRDMTVFIVSQRVSSIRQADAILVLDDAHLAGVGTHEALMRDCAVYREIALSQEKEAKA</sequence>
<keyword evidence="6 12" id="KW-0067">ATP-binding</keyword>
<dbReference type="SUPFAM" id="SSF52540">
    <property type="entry name" value="P-loop containing nucleoside triphosphate hydrolases"/>
    <property type="match status" value="1"/>
</dbReference>